<evidence type="ECO:0000313" key="2">
    <source>
        <dbReference type="EMBL" id="JAH47615.1"/>
    </source>
</evidence>
<name>A0A0E9T3P2_ANGAN</name>
<dbReference type="AlphaFoldDB" id="A0A0E9T3P2"/>
<protein>
    <submittedName>
        <fullName evidence="2">Uncharacterized protein</fullName>
    </submittedName>
</protein>
<evidence type="ECO:0000256" key="1">
    <source>
        <dbReference type="SAM" id="MobiDB-lite"/>
    </source>
</evidence>
<sequence length="20" mass="2331">MHPYPQVKQRQDVSAKHPSP</sequence>
<organism evidence="2">
    <name type="scientific">Anguilla anguilla</name>
    <name type="common">European freshwater eel</name>
    <name type="synonym">Muraena anguilla</name>
    <dbReference type="NCBI Taxonomy" id="7936"/>
    <lineage>
        <taxon>Eukaryota</taxon>
        <taxon>Metazoa</taxon>
        <taxon>Chordata</taxon>
        <taxon>Craniata</taxon>
        <taxon>Vertebrata</taxon>
        <taxon>Euteleostomi</taxon>
        <taxon>Actinopterygii</taxon>
        <taxon>Neopterygii</taxon>
        <taxon>Teleostei</taxon>
        <taxon>Anguilliformes</taxon>
        <taxon>Anguillidae</taxon>
        <taxon>Anguilla</taxon>
    </lineage>
</organism>
<feature type="region of interest" description="Disordered" evidence="1">
    <location>
        <begin position="1"/>
        <end position="20"/>
    </location>
</feature>
<feature type="compositionally biased region" description="Basic and acidic residues" evidence="1">
    <location>
        <begin position="9"/>
        <end position="20"/>
    </location>
</feature>
<accession>A0A0E9T3P2</accession>
<dbReference type="EMBL" id="GBXM01060962">
    <property type="protein sequence ID" value="JAH47615.1"/>
    <property type="molecule type" value="Transcribed_RNA"/>
</dbReference>
<proteinExistence type="predicted"/>
<reference evidence="2" key="1">
    <citation type="submission" date="2014-11" db="EMBL/GenBank/DDBJ databases">
        <authorList>
            <person name="Amaro Gonzalez C."/>
        </authorList>
    </citation>
    <scope>NUCLEOTIDE SEQUENCE</scope>
</reference>
<reference evidence="2" key="2">
    <citation type="journal article" date="2015" name="Fish Shellfish Immunol.">
        <title>Early steps in the European eel (Anguilla anguilla)-Vibrio vulnificus interaction in the gills: Role of the RtxA13 toxin.</title>
        <authorList>
            <person name="Callol A."/>
            <person name="Pajuelo D."/>
            <person name="Ebbesson L."/>
            <person name="Teles M."/>
            <person name="MacKenzie S."/>
            <person name="Amaro C."/>
        </authorList>
    </citation>
    <scope>NUCLEOTIDE SEQUENCE</scope>
</reference>